<feature type="domain" description="Calponin-homology (CH)" evidence="6">
    <location>
        <begin position="138"/>
        <end position="241"/>
    </location>
</feature>
<dbReference type="PROSITE" id="PS00019">
    <property type="entry name" value="ACTININ_1"/>
    <property type="match status" value="1"/>
</dbReference>
<dbReference type="PROSITE" id="PS51304">
    <property type="entry name" value="GALECTIN"/>
    <property type="match status" value="2"/>
</dbReference>
<dbReference type="PROSITE" id="PS50021">
    <property type="entry name" value="CH"/>
    <property type="match status" value="2"/>
</dbReference>
<evidence type="ECO:0000259" key="6">
    <source>
        <dbReference type="PROSITE" id="PS50021"/>
    </source>
</evidence>
<dbReference type="AlphaFoldDB" id="A0A6P8XRK4"/>
<evidence type="ECO:0000313" key="8">
    <source>
        <dbReference type="Proteomes" id="UP000515160"/>
    </source>
</evidence>
<dbReference type="RefSeq" id="XP_034115888.1">
    <property type="nucleotide sequence ID" value="XM_034259997.2"/>
</dbReference>
<dbReference type="InterPro" id="IPR013320">
    <property type="entry name" value="ConA-like_dom_sf"/>
</dbReference>
<dbReference type="InterPro" id="IPR013783">
    <property type="entry name" value="Ig-like_fold"/>
</dbReference>
<dbReference type="PROSITE" id="PS50194">
    <property type="entry name" value="FILAMIN_REPEAT"/>
    <property type="match status" value="1"/>
</dbReference>
<keyword evidence="4" id="KW-0009">Actin-binding</keyword>
<feature type="repeat" description="Filamin" evidence="5">
    <location>
        <begin position="263"/>
        <end position="361"/>
    </location>
</feature>
<reference evidence="9" key="1">
    <citation type="submission" date="2025-08" db="UniProtKB">
        <authorList>
            <consortium name="RefSeq"/>
        </authorList>
    </citation>
    <scope>IDENTIFICATION</scope>
    <source>
        <strain evidence="9">15112-1751.03</strain>
        <tissue evidence="9">Whole Adult</tissue>
    </source>
</reference>
<dbReference type="InterPro" id="IPR036872">
    <property type="entry name" value="CH_dom_sf"/>
</dbReference>
<dbReference type="OrthoDB" id="18740at2759"/>
<dbReference type="InterPro" id="IPR014756">
    <property type="entry name" value="Ig_E-set"/>
</dbReference>
<dbReference type="SUPFAM" id="SSF49899">
    <property type="entry name" value="Concanavalin A-like lectins/glucanases"/>
    <property type="match status" value="2"/>
</dbReference>
<dbReference type="PANTHER" id="PTHR38537:SF8">
    <property type="entry name" value="FILAMIN-A"/>
    <property type="match status" value="1"/>
</dbReference>
<dbReference type="CDD" id="cd00070">
    <property type="entry name" value="GLECT"/>
    <property type="match status" value="2"/>
</dbReference>
<dbReference type="SMART" id="SM00908">
    <property type="entry name" value="Gal-bind_lectin"/>
    <property type="match status" value="2"/>
</dbReference>
<dbReference type="Gene3D" id="2.60.120.200">
    <property type="match status" value="2"/>
</dbReference>
<dbReference type="SMART" id="SM00033">
    <property type="entry name" value="CH"/>
    <property type="match status" value="2"/>
</dbReference>
<dbReference type="GO" id="GO:0030036">
    <property type="term" value="P:actin cytoskeleton organization"/>
    <property type="evidence" value="ECO:0007669"/>
    <property type="project" value="InterPro"/>
</dbReference>
<dbReference type="FunFam" id="1.10.418.10:FF:000008">
    <property type="entry name" value="Filamin-B isoform C"/>
    <property type="match status" value="1"/>
</dbReference>
<evidence type="ECO:0000256" key="2">
    <source>
        <dbReference type="ARBA" id="ARBA00022734"/>
    </source>
</evidence>
<dbReference type="PANTHER" id="PTHR38537">
    <property type="entry name" value="JITTERBUG, ISOFORM N"/>
    <property type="match status" value="1"/>
</dbReference>
<feature type="domain" description="Galectin" evidence="7">
    <location>
        <begin position="383"/>
        <end position="514"/>
    </location>
</feature>
<keyword evidence="8" id="KW-1185">Reference proteome</keyword>
<gene>
    <name evidence="9" type="primary">LOC117575687</name>
</gene>
<name>A0A6P8XRK4_DROAB</name>
<feature type="domain" description="Galectin" evidence="7">
    <location>
        <begin position="540"/>
        <end position="674"/>
    </location>
</feature>
<evidence type="ECO:0000256" key="3">
    <source>
        <dbReference type="ARBA" id="ARBA00022737"/>
    </source>
</evidence>
<evidence type="ECO:0000259" key="7">
    <source>
        <dbReference type="PROSITE" id="PS51304"/>
    </source>
</evidence>
<dbReference type="Pfam" id="PF00630">
    <property type="entry name" value="Filamin"/>
    <property type="match status" value="1"/>
</dbReference>
<dbReference type="SUPFAM" id="SSF81296">
    <property type="entry name" value="E set domains"/>
    <property type="match status" value="1"/>
</dbReference>
<dbReference type="GO" id="GO:0051015">
    <property type="term" value="F:actin filament binding"/>
    <property type="evidence" value="ECO:0007669"/>
    <property type="project" value="InterPro"/>
</dbReference>
<dbReference type="CDD" id="cd21311">
    <property type="entry name" value="CH_dFLNA-like_rpt1"/>
    <property type="match status" value="1"/>
</dbReference>
<protein>
    <submittedName>
        <fullName evidence="9">Uncharacterized protein LOC117575687</fullName>
    </submittedName>
</protein>
<dbReference type="FunFam" id="1.10.418.10:FF:000006">
    <property type="entry name" value="Filamin-B isoform A"/>
    <property type="match status" value="1"/>
</dbReference>
<dbReference type="GO" id="GO:0030246">
    <property type="term" value="F:carbohydrate binding"/>
    <property type="evidence" value="ECO:0007669"/>
    <property type="project" value="UniProtKB-KW"/>
</dbReference>
<feature type="domain" description="Calponin-homology (CH)" evidence="6">
    <location>
        <begin position="16"/>
        <end position="121"/>
    </location>
</feature>
<dbReference type="Proteomes" id="UP000515160">
    <property type="component" value="Chromosome 2R"/>
</dbReference>
<dbReference type="InterPro" id="IPR017868">
    <property type="entry name" value="Filamin/ABP280_repeat-like"/>
</dbReference>
<dbReference type="InterPro" id="IPR001589">
    <property type="entry name" value="Actinin_actin-bd_CS"/>
</dbReference>
<dbReference type="SUPFAM" id="SSF47576">
    <property type="entry name" value="Calponin-homology domain, CH-domain"/>
    <property type="match status" value="1"/>
</dbReference>
<dbReference type="InterPro" id="IPR001298">
    <property type="entry name" value="Filamin/ABP280_rpt"/>
</dbReference>
<keyword evidence="3" id="KW-0677">Repeat</keyword>
<evidence type="ECO:0000313" key="9">
    <source>
        <dbReference type="RefSeq" id="XP_034115888.1"/>
    </source>
</evidence>
<keyword evidence="2" id="KW-0430">Lectin</keyword>
<accession>A0A6P8XRK4</accession>
<dbReference type="InterPro" id="IPR001079">
    <property type="entry name" value="Galectin_CRD"/>
</dbReference>
<evidence type="ECO:0000256" key="1">
    <source>
        <dbReference type="ARBA" id="ARBA00009238"/>
    </source>
</evidence>
<dbReference type="Gene3D" id="1.10.418.10">
    <property type="entry name" value="Calponin-like domain"/>
    <property type="match status" value="2"/>
</dbReference>
<dbReference type="GeneID" id="117575687"/>
<dbReference type="SMART" id="SM00557">
    <property type="entry name" value="IG_FLMN"/>
    <property type="match status" value="1"/>
</dbReference>
<evidence type="ECO:0000256" key="5">
    <source>
        <dbReference type="PROSITE-ProRule" id="PRU00087"/>
    </source>
</evidence>
<dbReference type="Gene3D" id="2.60.40.10">
    <property type="entry name" value="Immunoglobulins"/>
    <property type="match status" value="1"/>
</dbReference>
<evidence type="ECO:0000256" key="4">
    <source>
        <dbReference type="ARBA" id="ARBA00023203"/>
    </source>
</evidence>
<organism evidence="8 9">
    <name type="scientific">Drosophila albomicans</name>
    <name type="common">Fruit fly</name>
    <dbReference type="NCBI Taxonomy" id="7291"/>
    <lineage>
        <taxon>Eukaryota</taxon>
        <taxon>Metazoa</taxon>
        <taxon>Ecdysozoa</taxon>
        <taxon>Arthropoda</taxon>
        <taxon>Hexapoda</taxon>
        <taxon>Insecta</taxon>
        <taxon>Pterygota</taxon>
        <taxon>Neoptera</taxon>
        <taxon>Endopterygota</taxon>
        <taxon>Diptera</taxon>
        <taxon>Brachycera</taxon>
        <taxon>Muscomorpha</taxon>
        <taxon>Ephydroidea</taxon>
        <taxon>Drosophilidae</taxon>
        <taxon>Drosophila</taxon>
    </lineage>
</organism>
<comment type="similarity">
    <text evidence="1">Belongs to the filamin family.</text>
</comment>
<dbReference type="SMART" id="SM00276">
    <property type="entry name" value="GLECT"/>
    <property type="match status" value="2"/>
</dbReference>
<dbReference type="Pfam" id="PF00307">
    <property type="entry name" value="CH"/>
    <property type="match status" value="2"/>
</dbReference>
<dbReference type="Pfam" id="PF00337">
    <property type="entry name" value="Gal-bind_lectin"/>
    <property type="match status" value="2"/>
</dbReference>
<dbReference type="InterPro" id="IPR001715">
    <property type="entry name" value="CH_dom"/>
</dbReference>
<sequence>MDAERIRISGDAPWKKIQQNTFTRWANEHLKTVDSSIENLETDFSDGLRLILLVEVLSHERIPRYNKNPTFRTQKLENVSIALEFLEAEGIKIVNIDSSHIVDCHLKLILGLVWTLILHYSISLPSWDGEETQQETGLTPKQRLLNWIQLKLPDMPIKNFTHDWTTGKPVGALVDACAPGLCPDWELWDTEDSVRNAAEAMTLADDWLDVRQLIRPEELVDPNVDEQSVMTYLSQYPNAKLKEGAPLREKTDPNSVISLPAVVSPPSLEGLRAYGPGLEPTGTIIGTTVKFTVETVAVGNGDVEVDVEAPSGEIERAYAYFNNDMNLTYTISYMPKEVGTHKVVVRFSGYEIPNSPYYVEVEHPIEDAIVDNYDEYLDLPITNNSTHIDALVEGMSFTFLGYVNKKCESFSINFCLDDDNQNTALHVNPRFHRKYIVRNTKTNGVWGPEEVASPIKFPLERGHRFKIQVLVTRENYLISINNQAFAQYNHRLAYESVRVLRIDGDVEINQIYRTFLNGFPNQFPNFGPSVGDFTELPLNENVAAIGELNEGYNFIFCGRILDDANNFSINFMYDDEEHDIALHISTRLQERSVVRNTKIDGDWGHEDDTSELPFLFRPGAPFTIQVLVTAAYYLISVNGLHFAQYKHRLTFASVRFLKVKGDVENVQIYSSAVYGYPVPILPARKTRDIPVAIAPTMARLTLAEDAEETSDAEAVEVEEEVAEIVEVAAPATKKEDHKGWFRI</sequence>
<proteinExistence type="inferred from homology"/>
<dbReference type="InterPro" id="IPR044801">
    <property type="entry name" value="Filamin"/>
</dbReference>